<proteinExistence type="predicted"/>
<reference evidence="2" key="1">
    <citation type="submission" date="2015-12" db="EMBL/GenBank/DDBJ databases">
        <title>Update maize B73 reference genome by single molecule sequencing technologies.</title>
        <authorList>
            <consortium name="Maize Genome Sequencing Project"/>
            <person name="Ware D."/>
        </authorList>
    </citation>
    <scope>NUCLEOTIDE SEQUENCE</scope>
    <source>
        <tissue evidence="2">Seedling</tissue>
    </source>
</reference>
<protein>
    <submittedName>
        <fullName evidence="2">Uncharacterized protein</fullName>
    </submittedName>
</protein>
<dbReference type="EMBL" id="CM000780">
    <property type="protein sequence ID" value="AQK57717.1"/>
    <property type="molecule type" value="Genomic_DNA"/>
</dbReference>
<evidence type="ECO:0000256" key="1">
    <source>
        <dbReference type="SAM" id="MobiDB-lite"/>
    </source>
</evidence>
<feature type="compositionally biased region" description="Polar residues" evidence="1">
    <location>
        <begin position="247"/>
        <end position="264"/>
    </location>
</feature>
<dbReference type="AlphaFoldDB" id="A0A1D6QIS7"/>
<organism evidence="2">
    <name type="scientific">Zea mays</name>
    <name type="common">Maize</name>
    <dbReference type="NCBI Taxonomy" id="4577"/>
    <lineage>
        <taxon>Eukaryota</taxon>
        <taxon>Viridiplantae</taxon>
        <taxon>Streptophyta</taxon>
        <taxon>Embryophyta</taxon>
        <taxon>Tracheophyta</taxon>
        <taxon>Spermatophyta</taxon>
        <taxon>Magnoliopsida</taxon>
        <taxon>Liliopsida</taxon>
        <taxon>Poales</taxon>
        <taxon>Poaceae</taxon>
        <taxon>PACMAD clade</taxon>
        <taxon>Panicoideae</taxon>
        <taxon>Andropogonodae</taxon>
        <taxon>Andropogoneae</taxon>
        <taxon>Tripsacinae</taxon>
        <taxon>Zea</taxon>
    </lineage>
</organism>
<feature type="region of interest" description="Disordered" evidence="1">
    <location>
        <begin position="236"/>
        <end position="266"/>
    </location>
</feature>
<gene>
    <name evidence="2" type="ORF">ZEAMMB73_Zm00001d052681</name>
</gene>
<accession>A0A1D6QIS7</accession>
<evidence type="ECO:0000313" key="2">
    <source>
        <dbReference type="EMBL" id="AQK57717.1"/>
    </source>
</evidence>
<feature type="compositionally biased region" description="Low complexity" evidence="1">
    <location>
        <begin position="33"/>
        <end position="52"/>
    </location>
</feature>
<feature type="region of interest" description="Disordered" evidence="1">
    <location>
        <begin position="28"/>
        <end position="57"/>
    </location>
</feature>
<dbReference type="InParanoid" id="A0A1D6QIS7"/>
<sequence>MPSMEPRARQSDGMEAEPALSPSICHAPAAQHAGNNNSTSGASSIISEASSNAEERYSPANGLDMQVNLPGLNTITAQMPAQPTREMQPNSVAEQAQLVNQGTQEVQLNQHHRENTVLTPITSFHNSNIVPNVEVTWLSAAIPELHSSLQCLMNEFKFKINYLNTGPDQAPKLTIDILPRVETTYEMPTLFGNDHLLTFQNHATDPSSAAETMITMHNRIVTKFYTRRPIHLRKRNVHSPQPPIFSAPQTTEVSNTGKRVTSDVSDNKLRRSTRIKLANDGCKTQTGTPRCSCCKEAPHHKGKARTKRGQSSFNIPLPNLISDVTFSSLDEIDKSTNFPPLPVLELQRVATKMCGLAPAEVATELLLSEEEPADAQNKEVING</sequence>
<name>A0A1D6QIS7_MAIZE</name>